<evidence type="ECO:0000313" key="4">
    <source>
        <dbReference type="Proteomes" id="UP000239899"/>
    </source>
</evidence>
<dbReference type="AlphaFoldDB" id="A0A2P6TTT6"/>
<comment type="caution">
    <text evidence="3">The sequence shown here is derived from an EMBL/GenBank/DDBJ whole genome shotgun (WGS) entry which is preliminary data.</text>
</comment>
<sequence length="663" mass="68521">MLSAAALTRPPAPRLAARQAAARPALLPLARPRQPLALVPSAAKRSPASKADDGVGDGASSAGPAKRTRARQPAAAAPAQPVPYADALLQREYELWQRQAGMYERLEEAHERDLQRFAEERTAWQQTEAALRQEAAELRAQLLYAVAQLNALQAQVAAGGKGPASFPSVQPAASSTASHYPTATQQPAALSGREPAAALPSSSGSGLSGAEQVKALIDAMKPSAASSGGSSQIQAPFTTSSSSSSAPVSPAEAWPEGAEAELPAYAADLAAAVAAVDATDVLTGISNYSLGARKAAATTASSTAEAAPAPPPDAAPQQQAAAQREAQPAPAAAEQAAADRGPPPPLTLGADDIYWVNQLHTGLCDLGYYPGDEDIDDFYFGEGTQSALMTMQCCEGLEETGIADAATWAKLLGDSLAPKPSRDLTADMMVNVPGLSKLAGGGDSSSSSSSSSSSGSGAPAAAADAGGSSKPAYAELFSAAFSETVAPTAEGGLQDVQQLRVSDQVAAGGKLVSDTVEVEQRVTVAPGAGSAEVSTSVKAEHEETYTEWPVLHEGDGGREVHALHVALERAGFYPSEDDERWWSFGDGTLAALKTFQACNGYPESGVCDSATWRLLLGQDAQPAIISQLRSGQSDDEDLAEQTGDRVWLIGEQRWEDRSRVKRQ</sequence>
<feature type="domain" description="Peptidoglycan binding-like" evidence="2">
    <location>
        <begin position="557"/>
        <end position="615"/>
    </location>
</feature>
<dbReference type="EMBL" id="LHPG02000007">
    <property type="protein sequence ID" value="PRW57487.1"/>
    <property type="molecule type" value="Genomic_DNA"/>
</dbReference>
<accession>A0A2P6TTT6</accession>
<feature type="region of interest" description="Disordered" evidence="1">
    <location>
        <begin position="224"/>
        <end position="255"/>
    </location>
</feature>
<keyword evidence="4" id="KW-1185">Reference proteome</keyword>
<dbReference type="SUPFAM" id="SSF47090">
    <property type="entry name" value="PGBD-like"/>
    <property type="match status" value="2"/>
</dbReference>
<feature type="region of interest" description="Disordered" evidence="1">
    <location>
        <begin position="437"/>
        <end position="465"/>
    </location>
</feature>
<proteinExistence type="predicted"/>
<feature type="compositionally biased region" description="Low complexity" evidence="1">
    <location>
        <begin position="315"/>
        <end position="340"/>
    </location>
</feature>
<feature type="region of interest" description="Disordered" evidence="1">
    <location>
        <begin position="26"/>
        <end position="80"/>
    </location>
</feature>
<dbReference type="InterPro" id="IPR002477">
    <property type="entry name" value="Peptidoglycan-bd-like"/>
</dbReference>
<feature type="region of interest" description="Disordered" evidence="1">
    <location>
        <begin position="301"/>
        <end position="346"/>
    </location>
</feature>
<dbReference type="InterPro" id="IPR036366">
    <property type="entry name" value="PGBDSf"/>
</dbReference>
<organism evidence="3 4">
    <name type="scientific">Chlorella sorokiniana</name>
    <name type="common">Freshwater green alga</name>
    <dbReference type="NCBI Taxonomy" id="3076"/>
    <lineage>
        <taxon>Eukaryota</taxon>
        <taxon>Viridiplantae</taxon>
        <taxon>Chlorophyta</taxon>
        <taxon>core chlorophytes</taxon>
        <taxon>Trebouxiophyceae</taxon>
        <taxon>Chlorellales</taxon>
        <taxon>Chlorellaceae</taxon>
        <taxon>Chlorella clade</taxon>
        <taxon>Chlorella</taxon>
    </lineage>
</organism>
<feature type="region of interest" description="Disordered" evidence="1">
    <location>
        <begin position="159"/>
        <end position="206"/>
    </location>
</feature>
<evidence type="ECO:0000259" key="2">
    <source>
        <dbReference type="Pfam" id="PF01471"/>
    </source>
</evidence>
<feature type="compositionally biased region" description="Low complexity" evidence="1">
    <location>
        <begin position="195"/>
        <end position="206"/>
    </location>
</feature>
<evidence type="ECO:0000256" key="1">
    <source>
        <dbReference type="SAM" id="MobiDB-lite"/>
    </source>
</evidence>
<evidence type="ECO:0000313" key="3">
    <source>
        <dbReference type="EMBL" id="PRW57487.1"/>
    </source>
</evidence>
<feature type="compositionally biased region" description="Low complexity" evidence="1">
    <location>
        <begin position="240"/>
        <end position="255"/>
    </location>
</feature>
<reference evidence="3 4" key="1">
    <citation type="journal article" date="2018" name="Plant J.">
        <title>Genome sequences of Chlorella sorokiniana UTEX 1602 and Micractinium conductrix SAG 241.80: implications to maltose excretion by a green alga.</title>
        <authorList>
            <person name="Arriola M.B."/>
            <person name="Velmurugan N."/>
            <person name="Zhang Y."/>
            <person name="Plunkett M.H."/>
            <person name="Hondzo H."/>
            <person name="Barney B.M."/>
        </authorList>
    </citation>
    <scope>NUCLEOTIDE SEQUENCE [LARGE SCALE GENOMIC DNA]</scope>
    <source>
        <strain evidence="4">UTEX 1602</strain>
    </source>
</reference>
<dbReference type="InterPro" id="IPR036365">
    <property type="entry name" value="PGBD-like_sf"/>
</dbReference>
<dbReference type="Pfam" id="PF01471">
    <property type="entry name" value="PG_binding_1"/>
    <property type="match status" value="2"/>
</dbReference>
<name>A0A2P6TTT6_CHLSO</name>
<gene>
    <name evidence="3" type="ORF">C2E21_4297</name>
</gene>
<feature type="compositionally biased region" description="Low complexity" evidence="1">
    <location>
        <begin position="58"/>
        <end position="80"/>
    </location>
</feature>
<dbReference type="Gene3D" id="1.10.101.10">
    <property type="entry name" value="PGBD-like superfamily/PGBD"/>
    <property type="match status" value="2"/>
</dbReference>
<feature type="compositionally biased region" description="Polar residues" evidence="1">
    <location>
        <begin position="167"/>
        <end position="188"/>
    </location>
</feature>
<feature type="domain" description="Peptidoglycan binding-like" evidence="2">
    <location>
        <begin position="358"/>
        <end position="411"/>
    </location>
</feature>
<feature type="compositionally biased region" description="Low complexity" evidence="1">
    <location>
        <begin position="26"/>
        <end position="49"/>
    </location>
</feature>
<protein>
    <submittedName>
        <fullName evidence="3">Peptidoglycan binding</fullName>
    </submittedName>
</protein>
<dbReference type="Proteomes" id="UP000239899">
    <property type="component" value="Unassembled WGS sequence"/>
</dbReference>
<dbReference type="OrthoDB" id="1001489at2759"/>